<dbReference type="OrthoDB" id="742239at2"/>
<accession>A0A1I3R3E4</accession>
<reference evidence="3" key="1">
    <citation type="submission" date="2016-10" db="EMBL/GenBank/DDBJ databases">
        <authorList>
            <person name="Varghese N."/>
            <person name="Submissions S."/>
        </authorList>
    </citation>
    <scope>NUCLEOTIDE SEQUENCE [LARGE SCALE GENOMIC DNA]</scope>
    <source>
        <strain evidence="3">DSM 26542</strain>
    </source>
</reference>
<evidence type="ECO:0000313" key="3">
    <source>
        <dbReference type="Proteomes" id="UP000243887"/>
    </source>
</evidence>
<dbReference type="EMBL" id="FORU01000007">
    <property type="protein sequence ID" value="SFJ39887.1"/>
    <property type="molecule type" value="Genomic_DNA"/>
</dbReference>
<name>A0A1I3R3E4_9FLAO</name>
<dbReference type="Pfam" id="PF14559">
    <property type="entry name" value="TPR_19"/>
    <property type="match status" value="2"/>
</dbReference>
<dbReference type="STRING" id="1150112.SAMN04487893_10712"/>
<dbReference type="Pfam" id="PF19413">
    <property type="entry name" value="YaiO"/>
    <property type="match status" value="1"/>
</dbReference>
<keyword evidence="3" id="KW-1185">Reference proteome</keyword>
<evidence type="ECO:0000259" key="1">
    <source>
        <dbReference type="Pfam" id="PF19413"/>
    </source>
</evidence>
<dbReference type="InterPro" id="IPR030887">
    <property type="entry name" value="Beta-barrel_YaiO"/>
</dbReference>
<sequence>MKRYIGLILLLVFPITFYSQETKNSDELFSMARNKAFEEKDYSASIILAKQALELSPDYVDISVFLGRLYTWKDEIEEARKVFESLDERNVQDEDFFMAYASLEYWNDQPEKALFILDKGLTNHPKSEDLLLLKAKVSSGSNAYEEAENTLTALLNINPQNAEARALLARIKELTAKNSIGITYNFSHFDKQFDDNWHIATVSYKRTTPLGSVILKGNFANKFNENGTQIELEAYPSISKTFYLYAGVGYSDDVGIFSKYRSGVSLYANLPRSFEGEIGFRYLYFSSDIWMYTASIGKYYKDFWFNLRTYITPSNENISHSYTGTVRYYTKGANDYFAFQIGTGISPEEVINNLLINDTYKLKTYKIGADYNFTINKTNAFSVSATYYNQEFKPNQKGSQYDFSIGYSKTF</sequence>
<dbReference type="Proteomes" id="UP000243887">
    <property type="component" value="Unassembled WGS sequence"/>
</dbReference>
<dbReference type="InterPro" id="IPR011990">
    <property type="entry name" value="TPR-like_helical_dom_sf"/>
</dbReference>
<dbReference type="NCBIfam" id="TIGR04390">
    <property type="entry name" value="OMP_YaiO_dom"/>
    <property type="match status" value="1"/>
</dbReference>
<evidence type="ECO:0000313" key="2">
    <source>
        <dbReference type="EMBL" id="SFJ39887.1"/>
    </source>
</evidence>
<organism evidence="2 3">
    <name type="scientific">Myroides guanonis</name>
    <dbReference type="NCBI Taxonomy" id="1150112"/>
    <lineage>
        <taxon>Bacteria</taxon>
        <taxon>Pseudomonadati</taxon>
        <taxon>Bacteroidota</taxon>
        <taxon>Flavobacteriia</taxon>
        <taxon>Flavobacteriales</taxon>
        <taxon>Flavobacteriaceae</taxon>
        <taxon>Myroides</taxon>
    </lineage>
</organism>
<dbReference type="RefSeq" id="WP_090678800.1">
    <property type="nucleotide sequence ID" value="NZ_FORU01000007.1"/>
</dbReference>
<dbReference type="AlphaFoldDB" id="A0A1I3R3E4"/>
<dbReference type="Gene3D" id="1.25.40.10">
    <property type="entry name" value="Tetratricopeptide repeat domain"/>
    <property type="match status" value="1"/>
</dbReference>
<dbReference type="SUPFAM" id="SSF48452">
    <property type="entry name" value="TPR-like"/>
    <property type="match status" value="1"/>
</dbReference>
<feature type="domain" description="YaiO beta-barrel" evidence="1">
    <location>
        <begin position="177"/>
        <end position="349"/>
    </location>
</feature>
<gene>
    <name evidence="2" type="ORF">SAMN04487893_10712</name>
</gene>
<proteinExistence type="predicted"/>
<protein>
    <submittedName>
        <fullName evidence="2">Outer membrane protein, YaiO family</fullName>
    </submittedName>
</protein>